<dbReference type="PANTHER" id="PTHR11178">
    <property type="entry name" value="IRON-SULFUR CLUSTER SCAFFOLD PROTEIN NFU-RELATED"/>
    <property type="match status" value="1"/>
</dbReference>
<dbReference type="GO" id="GO:0016226">
    <property type="term" value="P:iron-sulfur cluster assembly"/>
    <property type="evidence" value="ECO:0007669"/>
    <property type="project" value="InterPro"/>
</dbReference>
<dbReference type="PANTHER" id="PTHR11178:SF1">
    <property type="entry name" value="NFU1 IRON-SULFUR CLUSTER SCAFFOLD HOMOLOG, MITOCHONDRIAL"/>
    <property type="match status" value="1"/>
</dbReference>
<protein>
    <recommendedName>
        <fullName evidence="2">NIF system FeS cluster assembly NifU C-terminal domain-containing protein</fullName>
    </recommendedName>
</protein>
<organism evidence="3 4">
    <name type="scientific">Hymenobacter nivis</name>
    <dbReference type="NCBI Taxonomy" id="1850093"/>
    <lineage>
        <taxon>Bacteria</taxon>
        <taxon>Pseudomonadati</taxon>
        <taxon>Bacteroidota</taxon>
        <taxon>Cytophagia</taxon>
        <taxon>Cytophagales</taxon>
        <taxon>Hymenobacteraceae</taxon>
        <taxon>Hymenobacter</taxon>
    </lineage>
</organism>
<dbReference type="Pfam" id="PF01106">
    <property type="entry name" value="NifU"/>
    <property type="match status" value="1"/>
</dbReference>
<dbReference type="OrthoDB" id="9796965at2"/>
<dbReference type="GO" id="GO:0005506">
    <property type="term" value="F:iron ion binding"/>
    <property type="evidence" value="ECO:0007669"/>
    <property type="project" value="InterPro"/>
</dbReference>
<comment type="similarity">
    <text evidence="1">Belongs to the NifU family.</text>
</comment>
<feature type="domain" description="NIF system FeS cluster assembly NifU C-terminal" evidence="2">
    <location>
        <begin position="11"/>
        <end position="76"/>
    </location>
</feature>
<dbReference type="InterPro" id="IPR001075">
    <property type="entry name" value="NIF_FeS_clus_asmbl_NifU_C"/>
</dbReference>
<dbReference type="Gene3D" id="3.30.300.130">
    <property type="entry name" value="Fe-S cluster assembly (FSCA)"/>
    <property type="match status" value="1"/>
</dbReference>
<accession>A0A2Z3GUT6</accession>
<evidence type="ECO:0000259" key="2">
    <source>
        <dbReference type="Pfam" id="PF01106"/>
    </source>
</evidence>
<reference evidence="4" key="1">
    <citation type="submission" date="2018-04" db="EMBL/GenBank/DDBJ databases">
        <title>Complete genome of Antarctic heterotrophic bacterium Hymenobacter nivis.</title>
        <authorList>
            <person name="Terashima M."/>
        </authorList>
    </citation>
    <scope>NUCLEOTIDE SEQUENCE [LARGE SCALE GENOMIC DNA]</scope>
    <source>
        <strain evidence="4">NBRC 111535</strain>
    </source>
</reference>
<dbReference type="RefSeq" id="WP_109655548.1">
    <property type="nucleotide sequence ID" value="NZ_CP029145.1"/>
</dbReference>
<dbReference type="SUPFAM" id="SSF117916">
    <property type="entry name" value="Fe-S cluster assembly (FSCA) domain-like"/>
    <property type="match status" value="1"/>
</dbReference>
<evidence type="ECO:0000256" key="1">
    <source>
        <dbReference type="ARBA" id="ARBA00006420"/>
    </source>
</evidence>
<dbReference type="InterPro" id="IPR034904">
    <property type="entry name" value="FSCA_dom_sf"/>
</dbReference>
<dbReference type="EMBL" id="CP029145">
    <property type="protein sequence ID" value="AWM32440.1"/>
    <property type="molecule type" value="Genomic_DNA"/>
</dbReference>
<sequence length="78" mass="8357">MLLDHPLLPRIEAALDDLRPYLATDGGNVRVANITAEGVLQLEWEGACGACPMSPMTRAGLEDSVRRAVPEITAVEAK</sequence>
<dbReference type="Proteomes" id="UP000245999">
    <property type="component" value="Chromosome"/>
</dbReference>
<evidence type="ECO:0000313" key="4">
    <source>
        <dbReference type="Proteomes" id="UP000245999"/>
    </source>
</evidence>
<name>A0A2Z3GUT6_9BACT</name>
<proteinExistence type="inferred from homology"/>
<evidence type="ECO:0000313" key="3">
    <source>
        <dbReference type="EMBL" id="AWM32440.1"/>
    </source>
</evidence>
<gene>
    <name evidence="3" type="ORF">DDQ68_06330</name>
</gene>
<dbReference type="GO" id="GO:0051536">
    <property type="term" value="F:iron-sulfur cluster binding"/>
    <property type="evidence" value="ECO:0007669"/>
    <property type="project" value="InterPro"/>
</dbReference>
<keyword evidence="4" id="KW-1185">Reference proteome</keyword>
<dbReference type="AlphaFoldDB" id="A0A2Z3GUT6"/>
<dbReference type="KEGG" id="hnv:DDQ68_06330"/>